<gene>
    <name evidence="7" type="ORF">BBAD15_g5575</name>
</gene>
<dbReference type="PANTHER" id="PTHR34997:SF1">
    <property type="entry name" value="PEPTIDOGLYCAN-BINDING LYSIN DOMAIN"/>
    <property type="match status" value="1"/>
</dbReference>
<dbReference type="PROSITE" id="PS51782">
    <property type="entry name" value="LYSM"/>
    <property type="match status" value="1"/>
</dbReference>
<dbReference type="InterPro" id="IPR018392">
    <property type="entry name" value="LysM"/>
</dbReference>
<keyword evidence="1" id="KW-0147">Chitin-binding</keyword>
<feature type="domain" description="LysM" evidence="6">
    <location>
        <begin position="48"/>
        <end position="94"/>
    </location>
</feature>
<dbReference type="STRING" id="1245745.A0A0A2VMH4"/>
<keyword evidence="5" id="KW-0732">Signal</keyword>
<accession>A0A0A2VMH4</accession>
<dbReference type="InterPro" id="IPR036779">
    <property type="entry name" value="LysM_dom_sf"/>
</dbReference>
<organism evidence="7 8">
    <name type="scientific">Beauveria bassiana D1-5</name>
    <dbReference type="NCBI Taxonomy" id="1245745"/>
    <lineage>
        <taxon>Eukaryota</taxon>
        <taxon>Fungi</taxon>
        <taxon>Dikarya</taxon>
        <taxon>Ascomycota</taxon>
        <taxon>Pezizomycotina</taxon>
        <taxon>Sordariomycetes</taxon>
        <taxon>Hypocreomycetidae</taxon>
        <taxon>Hypocreales</taxon>
        <taxon>Cordycipitaceae</taxon>
        <taxon>Beauveria</taxon>
    </lineage>
</organism>
<evidence type="ECO:0000313" key="8">
    <source>
        <dbReference type="Proteomes" id="UP000030106"/>
    </source>
</evidence>
<dbReference type="GO" id="GO:0008061">
    <property type="term" value="F:chitin binding"/>
    <property type="evidence" value="ECO:0007669"/>
    <property type="project" value="UniProtKB-KW"/>
</dbReference>
<dbReference type="OrthoDB" id="2281372at2759"/>
<feature type="region of interest" description="Disordered" evidence="4">
    <location>
        <begin position="101"/>
        <end position="124"/>
    </location>
</feature>
<dbReference type="CDD" id="cd00118">
    <property type="entry name" value="LysM"/>
    <property type="match status" value="1"/>
</dbReference>
<reference evidence="7 8" key="1">
    <citation type="submission" date="2012-10" db="EMBL/GenBank/DDBJ databases">
        <title>Genome sequencing and analysis of entomopathogenic fungi Beauveria bassiana D1-5.</title>
        <authorList>
            <person name="Li Q."/>
            <person name="Wang L."/>
            <person name="Zhang Z."/>
            <person name="Wang Q."/>
            <person name="Ren J."/>
            <person name="Wang M."/>
            <person name="Xu W."/>
            <person name="Wang J."/>
            <person name="Lu Y."/>
            <person name="Du Q."/>
            <person name="Sun Z."/>
        </authorList>
    </citation>
    <scope>NUCLEOTIDE SEQUENCE [LARGE SCALE GENOMIC DNA]</scope>
    <source>
        <strain evidence="7 8">D1-5</strain>
    </source>
</reference>
<proteinExistence type="inferred from homology"/>
<comment type="similarity">
    <text evidence="3">Belongs to the secreted LysM effector family.</text>
</comment>
<dbReference type="Proteomes" id="UP000030106">
    <property type="component" value="Unassembled WGS sequence"/>
</dbReference>
<evidence type="ECO:0000256" key="4">
    <source>
        <dbReference type="SAM" id="MobiDB-lite"/>
    </source>
</evidence>
<dbReference type="InterPro" id="IPR052210">
    <property type="entry name" value="LysM1-like"/>
</dbReference>
<dbReference type="SUPFAM" id="SSF54106">
    <property type="entry name" value="LysM domain"/>
    <property type="match status" value="1"/>
</dbReference>
<feature type="signal peptide" evidence="5">
    <location>
        <begin position="1"/>
        <end position="18"/>
    </location>
</feature>
<evidence type="ECO:0000256" key="2">
    <source>
        <dbReference type="ARBA" id="ARBA00023026"/>
    </source>
</evidence>
<evidence type="ECO:0000313" key="7">
    <source>
        <dbReference type="EMBL" id="KGQ09091.1"/>
    </source>
</evidence>
<feature type="compositionally biased region" description="Low complexity" evidence="4">
    <location>
        <begin position="107"/>
        <end position="120"/>
    </location>
</feature>
<keyword evidence="2" id="KW-0843">Virulence</keyword>
<dbReference type="HOGENOM" id="CLU_1916704_0_0_1"/>
<evidence type="ECO:0000256" key="5">
    <source>
        <dbReference type="SAM" id="SignalP"/>
    </source>
</evidence>
<dbReference type="Gene3D" id="3.10.350.10">
    <property type="entry name" value="LysM domain"/>
    <property type="match status" value="1"/>
</dbReference>
<evidence type="ECO:0000256" key="1">
    <source>
        <dbReference type="ARBA" id="ARBA00022669"/>
    </source>
</evidence>
<comment type="caution">
    <text evidence="7">The sequence shown here is derived from an EMBL/GenBank/DDBJ whole genome shotgun (WGS) entry which is preliminary data.</text>
</comment>
<evidence type="ECO:0000256" key="3">
    <source>
        <dbReference type="ARBA" id="ARBA00044955"/>
    </source>
</evidence>
<name>A0A0A2VMH4_BEABA</name>
<sequence length="132" mass="14071">MVRFATVLVATLAGAVSAVGIGRDRGTLMAIRAEAAKPMEGLDPKCNKWHRVVSGDTCEGVVKPMGIDMDDFLKWNTKITKECKELMLGYDVCIGVSGTPAASGTNSPTSKPPASSSAPAIHHQEVHHHWAF</sequence>
<feature type="chain" id="PRO_5001995478" description="LysM domain-containing protein" evidence="5">
    <location>
        <begin position="19"/>
        <end position="132"/>
    </location>
</feature>
<protein>
    <recommendedName>
        <fullName evidence="6">LysM domain-containing protein</fullName>
    </recommendedName>
</protein>
<dbReference type="AlphaFoldDB" id="A0A0A2VMH4"/>
<evidence type="ECO:0000259" key="6">
    <source>
        <dbReference type="PROSITE" id="PS51782"/>
    </source>
</evidence>
<dbReference type="EMBL" id="ANFO01000503">
    <property type="protein sequence ID" value="KGQ09091.1"/>
    <property type="molecule type" value="Genomic_DNA"/>
</dbReference>
<dbReference type="PANTHER" id="PTHR34997">
    <property type="entry name" value="AM15"/>
    <property type="match status" value="1"/>
</dbReference>